<name>A0A914CTD8_9BILA</name>
<dbReference type="Proteomes" id="UP000887540">
    <property type="component" value="Unplaced"/>
</dbReference>
<dbReference type="WBParaSite" id="ACRNAN_scaffold14384.g17632.t1">
    <property type="protein sequence ID" value="ACRNAN_scaffold14384.g17632.t1"/>
    <property type="gene ID" value="ACRNAN_scaffold14384.g17632"/>
</dbReference>
<reference evidence="2" key="1">
    <citation type="submission" date="2022-11" db="UniProtKB">
        <authorList>
            <consortium name="WormBaseParasite"/>
        </authorList>
    </citation>
    <scope>IDENTIFICATION</scope>
</reference>
<dbReference type="AlphaFoldDB" id="A0A914CTD8"/>
<sequence length="117" mass="13284">MSPKLSSATKAKQDHKAFLMKQILDNKEALFGRFGAPEGPNTKEKQREKWAEIRDNAIKNGYVELQGKTADDVRFKVFSVFKTRTIQKVDLLKESGQGGDRLSEVSFLLWGKILELL</sequence>
<accession>A0A914CTD8</accession>
<proteinExistence type="predicted"/>
<evidence type="ECO:0000313" key="1">
    <source>
        <dbReference type="Proteomes" id="UP000887540"/>
    </source>
</evidence>
<evidence type="ECO:0000313" key="2">
    <source>
        <dbReference type="WBParaSite" id="ACRNAN_scaffold14384.g17632.t1"/>
    </source>
</evidence>
<keyword evidence="1" id="KW-1185">Reference proteome</keyword>
<organism evidence="1 2">
    <name type="scientific">Acrobeloides nanus</name>
    <dbReference type="NCBI Taxonomy" id="290746"/>
    <lineage>
        <taxon>Eukaryota</taxon>
        <taxon>Metazoa</taxon>
        <taxon>Ecdysozoa</taxon>
        <taxon>Nematoda</taxon>
        <taxon>Chromadorea</taxon>
        <taxon>Rhabditida</taxon>
        <taxon>Tylenchina</taxon>
        <taxon>Cephalobomorpha</taxon>
        <taxon>Cephaloboidea</taxon>
        <taxon>Cephalobidae</taxon>
        <taxon>Acrobeloides</taxon>
    </lineage>
</organism>
<protein>
    <submittedName>
        <fullName evidence="2">Regulatory protein zeste</fullName>
    </submittedName>
</protein>